<reference evidence="1 2" key="1">
    <citation type="journal article" date="2009" name="Stand. Genomic Sci.">
        <title>Complete genome sequence of Sanguibacter keddieii type strain (ST-74).</title>
        <authorList>
            <person name="Ivanova N."/>
            <person name="Sikorski J."/>
            <person name="Sims D."/>
            <person name="Brettin T."/>
            <person name="Detter J.C."/>
            <person name="Han C."/>
            <person name="Lapidus A."/>
            <person name="Copeland A."/>
            <person name="Glavina Del Rio T."/>
            <person name="Nolan M."/>
            <person name="Chen F."/>
            <person name="Lucas S."/>
            <person name="Tice H."/>
            <person name="Cheng J.F."/>
            <person name="Bruce D."/>
            <person name="Goodwin L."/>
            <person name="Pitluck S."/>
            <person name="Pati A."/>
            <person name="Mavromatis K."/>
            <person name="Chen A."/>
            <person name="Palaniappan K."/>
            <person name="D'haeseleer P."/>
            <person name="Chain P."/>
            <person name="Bristow J."/>
            <person name="Eisen J.A."/>
            <person name="Markowitz V."/>
            <person name="Hugenholtz P."/>
            <person name="Goker M."/>
            <person name="Pukall R."/>
            <person name="Klenk H.P."/>
            <person name="Kyrpides N.C."/>
        </authorList>
    </citation>
    <scope>NUCLEOTIDE SEQUENCE [LARGE SCALE GENOMIC DNA]</scope>
    <source>
        <strain evidence="2">ATCC 51767 / DSM 10542 / NCFB 3025 / ST-74</strain>
    </source>
</reference>
<dbReference type="SUPFAM" id="SSF56112">
    <property type="entry name" value="Protein kinase-like (PK-like)"/>
    <property type="match status" value="1"/>
</dbReference>
<dbReference type="Proteomes" id="UP000000322">
    <property type="component" value="Chromosome"/>
</dbReference>
<accession>D1BHH2</accession>
<evidence type="ECO:0000313" key="1">
    <source>
        <dbReference type="EMBL" id="ACZ21892.1"/>
    </source>
</evidence>
<dbReference type="HOGENOM" id="CLU_060550_0_0_11"/>
<sequence>MTIAPSPTPATLAAFGVAGTPVTRLDGGRGLTWRAGDVVLRAHDALDEARWKSHVLSRIEHTSSFCTARPVASATGGWVHDGWEAWTWLPGAAAEDRVVDVIAAGRAFHAAVAGLPRPAFLDESDSPWSIADRMAWEEVAHPGGPILSRLAREFRPVLGPAQLIHGDLLGNVLFSPARPPAIIDWAPYWRPVGLGDAIAAVDAVCWHGWPADRVFELGHDVPQWSQLLLRALFFRMAVLHLLDALDDDMAARHEPLTRVLLAALGDQSSD</sequence>
<dbReference type="RefSeq" id="WP_012866961.1">
    <property type="nucleotide sequence ID" value="NC_013521.1"/>
</dbReference>
<dbReference type="KEGG" id="ske:Sked_19670"/>
<gene>
    <name evidence="1" type="ordered locus">Sked_19670</name>
</gene>
<evidence type="ECO:0000313" key="2">
    <source>
        <dbReference type="Proteomes" id="UP000000322"/>
    </source>
</evidence>
<dbReference type="AlphaFoldDB" id="D1BHH2"/>
<dbReference type="eggNOG" id="COG2334">
    <property type="taxonomic scope" value="Bacteria"/>
</dbReference>
<name>D1BHH2_SANKS</name>
<evidence type="ECO:0008006" key="3">
    <source>
        <dbReference type="Google" id="ProtNLM"/>
    </source>
</evidence>
<protein>
    <recommendedName>
        <fullName evidence="3">TIGR02569 family protein</fullName>
    </recommendedName>
</protein>
<organism evidence="1 2">
    <name type="scientific">Sanguibacter keddieii (strain ATCC 51767 / DSM 10542 / NCFB 3025 / ST-74)</name>
    <dbReference type="NCBI Taxonomy" id="446469"/>
    <lineage>
        <taxon>Bacteria</taxon>
        <taxon>Bacillati</taxon>
        <taxon>Actinomycetota</taxon>
        <taxon>Actinomycetes</taxon>
        <taxon>Micrococcales</taxon>
        <taxon>Sanguibacteraceae</taxon>
        <taxon>Sanguibacter</taxon>
    </lineage>
</organism>
<keyword evidence="2" id="KW-1185">Reference proteome</keyword>
<dbReference type="InterPro" id="IPR011009">
    <property type="entry name" value="Kinase-like_dom_sf"/>
</dbReference>
<proteinExistence type="predicted"/>
<dbReference type="EMBL" id="CP001819">
    <property type="protein sequence ID" value="ACZ21892.1"/>
    <property type="molecule type" value="Genomic_DNA"/>
</dbReference>
<dbReference type="OrthoDB" id="4427130at2"/>